<evidence type="ECO:0000256" key="5">
    <source>
        <dbReference type="ARBA" id="ARBA00019973"/>
    </source>
</evidence>
<comment type="function">
    <text evidence="1">Component of the EKC/KEOPS complex that is required for the formation of a threonylcarbamoyl group on adenosine at position 37 (t(6)A37) in tRNAs that read codons beginning with adenine. The complex is probably involved in the transfer of the threonylcarbamoyl moiety of threonylcarbamoyl-AMP (TC-AMP) to the N6 group of A37. BUD32 has ATPase activity in the context of the EKC/KEOPS complex and likely plays a supporting role to the catalytic subunit KAE1. The EKC/KEOPS complex also promotes both telomere uncapping and telomere elongation. The complex is required for efficient recruitment of transcriptional coactivators.</text>
</comment>
<evidence type="ECO:0000256" key="15">
    <source>
        <dbReference type="PROSITE-ProRule" id="PRU10141"/>
    </source>
</evidence>
<comment type="caution">
    <text evidence="17">The sequence shown here is derived from an EMBL/GenBank/DDBJ whole genome shotgun (WGS) entry which is preliminary data.</text>
</comment>
<dbReference type="PROSITE" id="PS50011">
    <property type="entry name" value="PROTEIN_KINASE_DOM"/>
    <property type="match status" value="1"/>
</dbReference>
<protein>
    <recommendedName>
        <fullName evidence="5">EKC/KEOPS complex subunit BUD32</fullName>
        <ecNumber evidence="3">2.7.11.1</ecNumber>
    </recommendedName>
    <alternativeName>
        <fullName evidence="11 12">Atypical Serine/threonine protein kinase BUD32</fullName>
    </alternativeName>
    <alternativeName>
        <fullName evidence="4">EKC/KEOPS complex subunit bud32</fullName>
    </alternativeName>
</protein>
<evidence type="ECO:0000256" key="6">
    <source>
        <dbReference type="ARBA" id="ARBA00022527"/>
    </source>
</evidence>
<dbReference type="InterPro" id="IPR051334">
    <property type="entry name" value="SRPK"/>
</dbReference>
<evidence type="ECO:0000256" key="3">
    <source>
        <dbReference type="ARBA" id="ARBA00012513"/>
    </source>
</evidence>
<feature type="domain" description="Protein kinase" evidence="16">
    <location>
        <begin position="75"/>
        <end position="490"/>
    </location>
</feature>
<dbReference type="OrthoDB" id="5979581at2759"/>
<evidence type="ECO:0000259" key="16">
    <source>
        <dbReference type="PROSITE" id="PS50011"/>
    </source>
</evidence>
<evidence type="ECO:0000256" key="10">
    <source>
        <dbReference type="ARBA" id="ARBA00022840"/>
    </source>
</evidence>
<dbReference type="Gene3D" id="1.10.510.10">
    <property type="entry name" value="Transferase(Phosphotransferase) domain 1"/>
    <property type="match status" value="1"/>
</dbReference>
<dbReference type="InterPro" id="IPR017441">
    <property type="entry name" value="Protein_kinase_ATP_BS"/>
</dbReference>
<reference evidence="17 18" key="1">
    <citation type="journal article" date="2016" name="Genome Biol. Evol.">
        <title>Divergent and convergent evolution of fungal pathogenicity.</title>
        <authorList>
            <person name="Shang Y."/>
            <person name="Xiao G."/>
            <person name="Zheng P."/>
            <person name="Cen K."/>
            <person name="Zhan S."/>
            <person name="Wang C."/>
        </authorList>
    </citation>
    <scope>NUCLEOTIDE SEQUENCE [LARGE SCALE GENOMIC DNA]</scope>
    <source>
        <strain evidence="17 18">RCEF 264</strain>
    </source>
</reference>
<dbReference type="InterPro" id="IPR000719">
    <property type="entry name" value="Prot_kinase_dom"/>
</dbReference>
<keyword evidence="6" id="KW-0723">Serine/threonine-protein kinase</keyword>
<evidence type="ECO:0000256" key="4">
    <source>
        <dbReference type="ARBA" id="ARBA00013948"/>
    </source>
</evidence>
<dbReference type="GO" id="GO:0004674">
    <property type="term" value="F:protein serine/threonine kinase activity"/>
    <property type="evidence" value="ECO:0007669"/>
    <property type="project" value="UniProtKB-KW"/>
</dbReference>
<keyword evidence="10 15" id="KW-0067">ATP-binding</keyword>
<dbReference type="GO" id="GO:0050684">
    <property type="term" value="P:regulation of mRNA processing"/>
    <property type="evidence" value="ECO:0007669"/>
    <property type="project" value="TreeGrafter"/>
</dbReference>
<dbReference type="AlphaFoldDB" id="A0A167MG34"/>
<keyword evidence="7" id="KW-0808">Transferase</keyword>
<dbReference type="PROSITE" id="PS00109">
    <property type="entry name" value="PROTEIN_KINASE_TYR"/>
    <property type="match status" value="1"/>
</dbReference>
<dbReference type="PANTHER" id="PTHR47634">
    <property type="entry name" value="PROTEIN KINASE DOMAIN-CONTAINING PROTEIN-RELATED"/>
    <property type="match status" value="1"/>
</dbReference>
<evidence type="ECO:0000256" key="2">
    <source>
        <dbReference type="ARBA" id="ARBA00011534"/>
    </source>
</evidence>
<evidence type="ECO:0000256" key="7">
    <source>
        <dbReference type="ARBA" id="ARBA00022679"/>
    </source>
</evidence>
<evidence type="ECO:0000256" key="12">
    <source>
        <dbReference type="ARBA" id="ARBA00033194"/>
    </source>
</evidence>
<dbReference type="EMBL" id="AZHD01000024">
    <property type="protein sequence ID" value="OAA54309.1"/>
    <property type="molecule type" value="Genomic_DNA"/>
</dbReference>
<evidence type="ECO:0000313" key="18">
    <source>
        <dbReference type="Proteomes" id="UP000076874"/>
    </source>
</evidence>
<dbReference type="GO" id="GO:0000245">
    <property type="term" value="P:spliceosomal complex assembly"/>
    <property type="evidence" value="ECO:0007669"/>
    <property type="project" value="TreeGrafter"/>
</dbReference>
<dbReference type="STRING" id="1081102.A0A167MG34"/>
<feature type="binding site" evidence="15">
    <location>
        <position position="110"/>
    </location>
    <ligand>
        <name>ATP</name>
        <dbReference type="ChEBI" id="CHEBI:30616"/>
    </ligand>
</feature>
<dbReference type="PANTHER" id="PTHR47634:SF9">
    <property type="entry name" value="PROTEIN KINASE DOMAIN-CONTAINING PROTEIN-RELATED"/>
    <property type="match status" value="1"/>
</dbReference>
<dbReference type="Gene3D" id="3.30.200.20">
    <property type="entry name" value="Phosphorylase Kinase, domain 1"/>
    <property type="match status" value="1"/>
</dbReference>
<sequence>METSGNWLLAAAARNRVKAQSRWNKVALIAAAAPPRPWTSLVLRGDEDSLEQPRRYRPGGFHPVRLDERLDDGRYRVLHKLGHGGFSTVWLCQDMRYHQQATEPRYVAVKILRADAFSASESHSELLICNLFKGACMDDRRLTDEEADHILLPLNWFYQMGPNGTHLCLVFPLMGPTLMDARPDLVEKAKDAEGNDNARDMRVLLHQVAEGLATLHRHGICHGDLRPSNVLLKLNPLDGMETDELIDLLGEPETADVVLRHRDARQDRVFVPEIPPYLVYAACFDMDTNIVQTERHVCIADFGQSFDTTTEPFTRWSGIPRPYSAPELVFGKAGGTAMDLWALGCLLFEARMGAKIIEPADVMAPNDDEYCISVCLLLGKLPEPWWTNWKERDEHFEPATGLPPHSPLVLRPRSAVKHGSAVAPPRSVREAITSSCYRPVWERSRIDHYEKIQDIADEEADLLADLIEKLLRYTPEDRIPAQSVVEHAWFRWTAK</sequence>
<comment type="catalytic activity">
    <reaction evidence="14">
        <text>L-seryl-[protein] + ATP = O-phospho-L-seryl-[protein] + ADP + H(+)</text>
        <dbReference type="Rhea" id="RHEA:17989"/>
        <dbReference type="Rhea" id="RHEA-COMP:9863"/>
        <dbReference type="Rhea" id="RHEA-COMP:11604"/>
        <dbReference type="ChEBI" id="CHEBI:15378"/>
        <dbReference type="ChEBI" id="CHEBI:29999"/>
        <dbReference type="ChEBI" id="CHEBI:30616"/>
        <dbReference type="ChEBI" id="CHEBI:83421"/>
        <dbReference type="ChEBI" id="CHEBI:456216"/>
        <dbReference type="EC" id="2.7.11.1"/>
    </reaction>
</comment>
<evidence type="ECO:0000256" key="14">
    <source>
        <dbReference type="ARBA" id="ARBA00048679"/>
    </source>
</evidence>
<dbReference type="InterPro" id="IPR008266">
    <property type="entry name" value="Tyr_kinase_AS"/>
</dbReference>
<keyword evidence="8 15" id="KW-0547">Nucleotide-binding</keyword>
<accession>A0A167MG34</accession>
<dbReference type="EC" id="2.7.11.1" evidence="3"/>
<keyword evidence="18" id="KW-1185">Reference proteome</keyword>
<comment type="catalytic activity">
    <reaction evidence="13">
        <text>L-threonyl-[protein] + ATP = O-phospho-L-threonyl-[protein] + ADP + H(+)</text>
        <dbReference type="Rhea" id="RHEA:46608"/>
        <dbReference type="Rhea" id="RHEA-COMP:11060"/>
        <dbReference type="Rhea" id="RHEA-COMP:11605"/>
        <dbReference type="ChEBI" id="CHEBI:15378"/>
        <dbReference type="ChEBI" id="CHEBI:30013"/>
        <dbReference type="ChEBI" id="CHEBI:30616"/>
        <dbReference type="ChEBI" id="CHEBI:61977"/>
        <dbReference type="ChEBI" id="CHEBI:456216"/>
        <dbReference type="EC" id="2.7.11.1"/>
    </reaction>
</comment>
<keyword evidence="9 17" id="KW-0418">Kinase</keyword>
<name>A0A167MG34_9HYPO</name>
<comment type="subunit">
    <text evidence="2">Component of the EKC/KEOPS complex composed of at least BUD32, CGI121, GON7, KAE1 and PCC1; the whole complex dimerizes.</text>
</comment>
<organism evidence="17 18">
    <name type="scientific">Niveomyces insectorum RCEF 264</name>
    <dbReference type="NCBI Taxonomy" id="1081102"/>
    <lineage>
        <taxon>Eukaryota</taxon>
        <taxon>Fungi</taxon>
        <taxon>Dikarya</taxon>
        <taxon>Ascomycota</taxon>
        <taxon>Pezizomycotina</taxon>
        <taxon>Sordariomycetes</taxon>
        <taxon>Hypocreomycetidae</taxon>
        <taxon>Hypocreales</taxon>
        <taxon>Cordycipitaceae</taxon>
        <taxon>Niveomyces</taxon>
    </lineage>
</organism>
<dbReference type="PROSITE" id="PS00107">
    <property type="entry name" value="PROTEIN_KINASE_ATP"/>
    <property type="match status" value="1"/>
</dbReference>
<dbReference type="Proteomes" id="UP000076874">
    <property type="component" value="Unassembled WGS sequence"/>
</dbReference>
<evidence type="ECO:0000256" key="8">
    <source>
        <dbReference type="ARBA" id="ARBA00022741"/>
    </source>
</evidence>
<evidence type="ECO:0000256" key="11">
    <source>
        <dbReference type="ARBA" id="ARBA00030980"/>
    </source>
</evidence>
<dbReference type="GO" id="GO:0005524">
    <property type="term" value="F:ATP binding"/>
    <property type="evidence" value="ECO:0007669"/>
    <property type="project" value="UniProtKB-UniRule"/>
</dbReference>
<evidence type="ECO:0000313" key="17">
    <source>
        <dbReference type="EMBL" id="OAA54309.1"/>
    </source>
</evidence>
<evidence type="ECO:0000256" key="9">
    <source>
        <dbReference type="ARBA" id="ARBA00022777"/>
    </source>
</evidence>
<evidence type="ECO:0000256" key="13">
    <source>
        <dbReference type="ARBA" id="ARBA00047899"/>
    </source>
</evidence>
<evidence type="ECO:0000256" key="1">
    <source>
        <dbReference type="ARBA" id="ARBA00003747"/>
    </source>
</evidence>
<dbReference type="SUPFAM" id="SSF56112">
    <property type="entry name" value="Protein kinase-like (PK-like)"/>
    <property type="match status" value="1"/>
</dbReference>
<dbReference type="InterPro" id="IPR011009">
    <property type="entry name" value="Kinase-like_dom_sf"/>
</dbReference>
<gene>
    <name evidence="17" type="ORF">SPI_08928</name>
</gene>
<dbReference type="Pfam" id="PF00069">
    <property type="entry name" value="Pkinase"/>
    <property type="match status" value="2"/>
</dbReference>
<proteinExistence type="predicted"/>